<dbReference type="GeneID" id="16992354"/>
<dbReference type="AlphaFoldDB" id="M1V3U7"/>
<feature type="region of interest" description="Disordered" evidence="1">
    <location>
        <begin position="65"/>
        <end position="93"/>
    </location>
</feature>
<keyword evidence="3" id="KW-1185">Reference proteome</keyword>
<organism evidence="2 3">
    <name type="scientific">Cyanidioschyzon merolae (strain NIES-3377 / 10D)</name>
    <name type="common">Unicellular red alga</name>
    <dbReference type="NCBI Taxonomy" id="280699"/>
    <lineage>
        <taxon>Eukaryota</taxon>
        <taxon>Rhodophyta</taxon>
        <taxon>Bangiophyceae</taxon>
        <taxon>Cyanidiales</taxon>
        <taxon>Cyanidiaceae</taxon>
        <taxon>Cyanidioschyzon</taxon>
    </lineage>
</organism>
<dbReference type="EMBL" id="AP006484">
    <property type="protein sequence ID" value="BAM78945.1"/>
    <property type="molecule type" value="Genomic_DNA"/>
</dbReference>
<name>M1V3U7_CYAM1</name>
<reference evidence="2 3" key="2">
    <citation type="journal article" date="2007" name="BMC Biol.">
        <title>A 100%-complete sequence reveals unusually simple genomic features in the hot-spring red alga Cyanidioschyzon merolae.</title>
        <authorList>
            <person name="Nozaki H."/>
            <person name="Takano H."/>
            <person name="Misumi O."/>
            <person name="Terasawa K."/>
            <person name="Matsuzaki M."/>
            <person name="Maruyama S."/>
            <person name="Nishida K."/>
            <person name="Yagisawa F."/>
            <person name="Yoshida Y."/>
            <person name="Fujiwara T."/>
            <person name="Takio S."/>
            <person name="Tamura K."/>
            <person name="Chung S.J."/>
            <person name="Nakamura S."/>
            <person name="Kuroiwa H."/>
            <person name="Tanaka K."/>
            <person name="Sato N."/>
            <person name="Kuroiwa T."/>
        </authorList>
    </citation>
    <scope>NUCLEOTIDE SEQUENCE [LARGE SCALE GENOMIC DNA]</scope>
    <source>
        <strain evidence="2 3">10D</strain>
    </source>
</reference>
<dbReference type="Gramene" id="CMB149CT">
    <property type="protein sequence ID" value="CMB149CT"/>
    <property type="gene ID" value="CMB149C"/>
</dbReference>
<protein>
    <submittedName>
        <fullName evidence="2">Uncharacterized protein</fullName>
    </submittedName>
</protein>
<evidence type="ECO:0000256" key="1">
    <source>
        <dbReference type="SAM" id="MobiDB-lite"/>
    </source>
</evidence>
<dbReference type="KEGG" id="cme:CYME_CMB149C"/>
<dbReference type="HOGENOM" id="CLU_2402798_0_0_1"/>
<evidence type="ECO:0000313" key="3">
    <source>
        <dbReference type="Proteomes" id="UP000007014"/>
    </source>
</evidence>
<feature type="compositionally biased region" description="Basic and acidic residues" evidence="1">
    <location>
        <begin position="81"/>
        <end position="93"/>
    </location>
</feature>
<dbReference type="RefSeq" id="XP_005535231.1">
    <property type="nucleotide sequence ID" value="XM_005535174.1"/>
</dbReference>
<evidence type="ECO:0000313" key="2">
    <source>
        <dbReference type="EMBL" id="BAM78945.1"/>
    </source>
</evidence>
<gene>
    <name evidence="2" type="ORF">CYME_CMB149C</name>
</gene>
<dbReference type="Proteomes" id="UP000007014">
    <property type="component" value="Chromosome 2"/>
</dbReference>
<sequence length="93" mass="10148">MANTAIHKSSMAWNSAHSHMTHTEYSSGASPLTKLVIFGYGTRRENGRGHRRGVFCTRLVRVQSDAATVQAPEGSTRTRKHAGDKAASDHSRV</sequence>
<proteinExistence type="predicted"/>
<reference evidence="2 3" key="1">
    <citation type="journal article" date="2004" name="Nature">
        <title>Genome sequence of the ultrasmall unicellular red alga Cyanidioschyzon merolae 10D.</title>
        <authorList>
            <person name="Matsuzaki M."/>
            <person name="Misumi O."/>
            <person name="Shin-i T."/>
            <person name="Maruyama S."/>
            <person name="Takahara M."/>
            <person name="Miyagishima S."/>
            <person name="Mori T."/>
            <person name="Nishida K."/>
            <person name="Yagisawa F."/>
            <person name="Nishida K."/>
            <person name="Yoshida Y."/>
            <person name="Nishimura Y."/>
            <person name="Nakao S."/>
            <person name="Kobayashi T."/>
            <person name="Momoyama Y."/>
            <person name="Higashiyama T."/>
            <person name="Minoda A."/>
            <person name="Sano M."/>
            <person name="Nomoto H."/>
            <person name="Oishi K."/>
            <person name="Hayashi H."/>
            <person name="Ohta F."/>
            <person name="Nishizaka S."/>
            <person name="Haga S."/>
            <person name="Miura S."/>
            <person name="Morishita T."/>
            <person name="Kabeya Y."/>
            <person name="Terasawa K."/>
            <person name="Suzuki Y."/>
            <person name="Ishii Y."/>
            <person name="Asakawa S."/>
            <person name="Takano H."/>
            <person name="Ohta N."/>
            <person name="Kuroiwa H."/>
            <person name="Tanaka K."/>
            <person name="Shimizu N."/>
            <person name="Sugano S."/>
            <person name="Sato N."/>
            <person name="Nozaki H."/>
            <person name="Ogasawara N."/>
            <person name="Kohara Y."/>
            <person name="Kuroiwa T."/>
        </authorList>
    </citation>
    <scope>NUCLEOTIDE SEQUENCE [LARGE SCALE GENOMIC DNA]</scope>
    <source>
        <strain evidence="2 3">10D</strain>
    </source>
</reference>
<accession>M1V3U7</accession>